<comment type="caution">
    <text evidence="2">The sequence shown here is derived from an EMBL/GenBank/DDBJ whole genome shotgun (WGS) entry which is preliminary data.</text>
</comment>
<dbReference type="Proteomes" id="UP001364617">
    <property type="component" value="Unassembled WGS sequence"/>
</dbReference>
<organism evidence="2 3">
    <name type="scientific">Phoxinus phoxinus</name>
    <name type="common">Eurasian minnow</name>
    <dbReference type="NCBI Taxonomy" id="58324"/>
    <lineage>
        <taxon>Eukaryota</taxon>
        <taxon>Metazoa</taxon>
        <taxon>Chordata</taxon>
        <taxon>Craniata</taxon>
        <taxon>Vertebrata</taxon>
        <taxon>Euteleostomi</taxon>
        <taxon>Actinopterygii</taxon>
        <taxon>Neopterygii</taxon>
        <taxon>Teleostei</taxon>
        <taxon>Ostariophysi</taxon>
        <taxon>Cypriniformes</taxon>
        <taxon>Leuciscidae</taxon>
        <taxon>Phoxininae</taxon>
        <taxon>Phoxinus</taxon>
    </lineage>
</organism>
<evidence type="ECO:0000313" key="3">
    <source>
        <dbReference type="Proteomes" id="UP001364617"/>
    </source>
</evidence>
<protein>
    <submittedName>
        <fullName evidence="2">Uncharacterized protein</fullName>
    </submittedName>
</protein>
<keyword evidence="3" id="KW-1185">Reference proteome</keyword>
<feature type="transmembrane region" description="Helical" evidence="1">
    <location>
        <begin position="120"/>
        <end position="147"/>
    </location>
</feature>
<dbReference type="EMBL" id="JAYKXH010000013">
    <property type="protein sequence ID" value="KAK7148569.1"/>
    <property type="molecule type" value="Genomic_DNA"/>
</dbReference>
<evidence type="ECO:0000256" key="1">
    <source>
        <dbReference type="SAM" id="Phobius"/>
    </source>
</evidence>
<accession>A0AAN9CVH5</accession>
<dbReference type="AlphaFoldDB" id="A0AAN9CVH5"/>
<keyword evidence="1" id="KW-0472">Membrane</keyword>
<keyword evidence="1" id="KW-0812">Transmembrane</keyword>
<keyword evidence="1" id="KW-1133">Transmembrane helix</keyword>
<gene>
    <name evidence="2" type="ORF">R3I93_012795</name>
</gene>
<proteinExistence type="predicted"/>
<evidence type="ECO:0000313" key="2">
    <source>
        <dbReference type="EMBL" id="KAK7148569.1"/>
    </source>
</evidence>
<name>A0AAN9CVH5_9TELE</name>
<sequence>MCERHHEVYKLKMDEALLIFHNELPYNISVYYTSDYCNKCLYQPLATVGNGLNISVVVSTQFTLTLRIAPVDGNSTLCGLSQTFEEAGHYSLWMRQPNLLNDVTCTLTVDRRPNNAYMPLLAAFLILASVAVFSASLPCILVATILVV</sequence>
<reference evidence="2 3" key="1">
    <citation type="submission" date="2024-02" db="EMBL/GenBank/DDBJ databases">
        <title>Chromosome-level genome assembly of the Eurasian Minnow (Phoxinus phoxinus).</title>
        <authorList>
            <person name="Oriowo T.O."/>
            <person name="Martin S."/>
            <person name="Stange M."/>
            <person name="Chrysostomakis Y."/>
            <person name="Brown T."/>
            <person name="Winkler S."/>
            <person name="Kukowka S."/>
            <person name="Myers E.W."/>
            <person name="Bohne A."/>
        </authorList>
    </citation>
    <scope>NUCLEOTIDE SEQUENCE [LARGE SCALE GENOMIC DNA]</scope>
    <source>
        <strain evidence="2">ZFMK-TIS-60720</strain>
        <tissue evidence="2">Whole Organism</tissue>
    </source>
</reference>